<gene>
    <name evidence="2" type="ORF">A3C17_00405</name>
</gene>
<dbReference type="SUPFAM" id="SSF48452">
    <property type="entry name" value="TPR-like"/>
    <property type="match status" value="1"/>
</dbReference>
<dbReference type="Proteomes" id="UP000177097">
    <property type="component" value="Unassembled WGS sequence"/>
</dbReference>
<dbReference type="Gene3D" id="1.25.40.10">
    <property type="entry name" value="Tetratricopeptide repeat domain"/>
    <property type="match status" value="1"/>
</dbReference>
<reference evidence="2 3" key="1">
    <citation type="journal article" date="2016" name="Nat. Commun.">
        <title>Thousands of microbial genomes shed light on interconnected biogeochemical processes in an aquifer system.</title>
        <authorList>
            <person name="Anantharaman K."/>
            <person name="Brown C.T."/>
            <person name="Hug L.A."/>
            <person name="Sharon I."/>
            <person name="Castelle C.J."/>
            <person name="Probst A.J."/>
            <person name="Thomas B.C."/>
            <person name="Singh A."/>
            <person name="Wilkins M.J."/>
            <person name="Karaoz U."/>
            <person name="Brodie E.L."/>
            <person name="Williams K.H."/>
            <person name="Hubbard S.S."/>
            <person name="Banfield J.F."/>
        </authorList>
    </citation>
    <scope>NUCLEOTIDE SEQUENCE [LARGE SCALE GENOMIC DNA]</scope>
</reference>
<dbReference type="STRING" id="1802389.A3C17_00405"/>
<protein>
    <submittedName>
        <fullName evidence="2">Uncharacterized protein</fullName>
    </submittedName>
</protein>
<accession>A0A1F7TYB3</accession>
<feature type="region of interest" description="Disordered" evidence="1">
    <location>
        <begin position="1"/>
        <end position="24"/>
    </location>
</feature>
<dbReference type="EMBL" id="MGDX01000018">
    <property type="protein sequence ID" value="OGL70999.1"/>
    <property type="molecule type" value="Genomic_DNA"/>
</dbReference>
<dbReference type="InterPro" id="IPR011990">
    <property type="entry name" value="TPR-like_helical_dom_sf"/>
</dbReference>
<evidence type="ECO:0000313" key="3">
    <source>
        <dbReference type="Proteomes" id="UP000177097"/>
    </source>
</evidence>
<dbReference type="AlphaFoldDB" id="A0A1F7TYB3"/>
<proteinExistence type="predicted"/>
<name>A0A1F7TYB3_9BACT</name>
<organism evidence="2 3">
    <name type="scientific">Candidatus Uhrbacteria bacterium RIFCSPHIGHO2_02_FULL_53_13</name>
    <dbReference type="NCBI Taxonomy" id="1802389"/>
    <lineage>
        <taxon>Bacteria</taxon>
        <taxon>Candidatus Uhriibacteriota</taxon>
    </lineage>
</organism>
<feature type="compositionally biased region" description="Basic and acidic residues" evidence="1">
    <location>
        <begin position="1"/>
        <end position="10"/>
    </location>
</feature>
<evidence type="ECO:0000256" key="1">
    <source>
        <dbReference type="SAM" id="MobiDB-lite"/>
    </source>
</evidence>
<comment type="caution">
    <text evidence="2">The sequence shown here is derived from an EMBL/GenBank/DDBJ whole genome shotgun (WGS) entry which is preliminary data.</text>
</comment>
<evidence type="ECO:0000313" key="2">
    <source>
        <dbReference type="EMBL" id="OGL70999.1"/>
    </source>
</evidence>
<sequence length="575" mass="64240">MSTRKEDREPQWGPSLEEQRTDHVARQTRAIEAIERVIERSGNREYSEYSPVEVTVDMGGLGEYVGAVSDNLGAVQDALHEAGRLMNSSLTVLAEKADIGNETLDAINAYTSYLPDVLDAQERSNALLMGIGGGIGVVAAHLVKADRRRSEELASLDETLGRGFDDVREGLDRVADRVDDAAAQTVHAVHDGARRVSDAVVGSARATHALLHGLGVISQRHHLALLERMTHLHTTGVEVLRTEVASIDETLRELAANGRSIEAEELYKFALVDLEAGNQPAAIGNLERALKKRSSNAEAWLLLGMIAFENGGIESARNALSLSYRYAKVQGLRTKRKALGALLMLERLVGNEKAWRALLLEKYKAQRSYLSVDECFEVVRTWCIECPNTDDWPREHLDFAKWKLPSSVRGSVNCGFLVATREEFKCVREHLGSVETYGSWAYIFNDLRIIALRALGTYYGRCNVCGKRHAETLDKEMFKSMAYAVQTVLEHAAKDFRFGLPVRHVDLYRLLLRKRRILPHLSGENAQYDRPPGRAPNYCMEKYSIVRDSYVSIWELIVNIARDLEADAIPRITGK</sequence>